<organism evidence="2 4">
    <name type="scientific">Eleginops maclovinus</name>
    <name type="common">Patagonian blennie</name>
    <name type="synonym">Eleginus maclovinus</name>
    <dbReference type="NCBI Taxonomy" id="56733"/>
    <lineage>
        <taxon>Eukaryota</taxon>
        <taxon>Metazoa</taxon>
        <taxon>Chordata</taxon>
        <taxon>Craniata</taxon>
        <taxon>Vertebrata</taxon>
        <taxon>Euteleostomi</taxon>
        <taxon>Actinopterygii</taxon>
        <taxon>Neopterygii</taxon>
        <taxon>Teleostei</taxon>
        <taxon>Neoteleostei</taxon>
        <taxon>Acanthomorphata</taxon>
        <taxon>Eupercaria</taxon>
        <taxon>Perciformes</taxon>
        <taxon>Notothenioidei</taxon>
        <taxon>Eleginopidae</taxon>
        <taxon>Eleginops</taxon>
    </lineage>
</organism>
<feature type="compositionally biased region" description="Basic and acidic residues" evidence="1">
    <location>
        <begin position="72"/>
        <end position="94"/>
    </location>
</feature>
<evidence type="ECO:0000313" key="4">
    <source>
        <dbReference type="Proteomes" id="UP001346869"/>
    </source>
</evidence>
<gene>
    <name evidence="2" type="ORF">PBY51_012133</name>
    <name evidence="3" type="ORF">PBY51_012134</name>
</gene>
<reference evidence="2 4" key="2">
    <citation type="journal article" date="2023" name="Mol. Biol. Evol.">
        <title>Genomics of Secondarily Temperate Adaptation in the Only Non-Antarctic Icefish.</title>
        <authorList>
            <person name="Rivera-Colon A.G."/>
            <person name="Rayamajhi N."/>
            <person name="Minhas B.F."/>
            <person name="Madrigal G."/>
            <person name="Bilyk K.T."/>
            <person name="Yoon V."/>
            <person name="Hune M."/>
            <person name="Gregory S."/>
            <person name="Cheng C.H.C."/>
            <person name="Catchen J.M."/>
        </authorList>
    </citation>
    <scope>NUCLEOTIDE SEQUENCE [LARGE SCALE GENOMIC DNA]</scope>
    <source>
        <strain evidence="2">JMC-PN-2008</strain>
    </source>
</reference>
<dbReference type="EMBL" id="JAUZQC010000008">
    <property type="protein sequence ID" value="KAK5867665.1"/>
    <property type="molecule type" value="Genomic_DNA"/>
</dbReference>
<evidence type="ECO:0000256" key="1">
    <source>
        <dbReference type="SAM" id="MobiDB-lite"/>
    </source>
</evidence>
<sequence length="118" mass="13303">MTASLVRPFAVREGCLMQSLAADTEQHSISLLPSLQPFRSSIPRSRHHYRCHQIAMMRGKPWSGPRVPHPLQGRECKTYREEGREAVEEGKSAYREERDRLLALSAGSEGAARTGEEE</sequence>
<evidence type="ECO:0000313" key="3">
    <source>
        <dbReference type="EMBL" id="KAK5867665.1"/>
    </source>
</evidence>
<comment type="caution">
    <text evidence="2">The sequence shown here is derived from an EMBL/GenBank/DDBJ whole genome shotgun (WGS) entry which is preliminary data.</text>
</comment>
<dbReference type="AlphaFoldDB" id="A0AAN7XVZ4"/>
<evidence type="ECO:0000313" key="2">
    <source>
        <dbReference type="EMBL" id="KAK5867664.1"/>
    </source>
</evidence>
<feature type="region of interest" description="Disordered" evidence="1">
    <location>
        <begin position="59"/>
        <end position="94"/>
    </location>
</feature>
<reference evidence="2 4" key="1">
    <citation type="journal article" date="2023" name="Genes (Basel)">
        <title>Chromosome-Level Genome Assembly and Circadian Gene Repertoire of the Patagonia Blennie Eleginops maclovinus-The Closest Ancestral Proxy of Antarctic Cryonotothenioids.</title>
        <authorList>
            <person name="Cheng C.C."/>
            <person name="Rivera-Colon A.G."/>
            <person name="Minhas B.F."/>
            <person name="Wilson L."/>
            <person name="Rayamajhi N."/>
            <person name="Vargas-Chacoff L."/>
            <person name="Catchen J.M."/>
        </authorList>
    </citation>
    <scope>NUCLEOTIDE SEQUENCE [LARGE SCALE GENOMIC DNA]</scope>
    <source>
        <strain evidence="2">JMC-PN-2008</strain>
    </source>
</reference>
<dbReference type="EMBL" id="JAUZQC010000008">
    <property type="protein sequence ID" value="KAK5867664.1"/>
    <property type="molecule type" value="Genomic_DNA"/>
</dbReference>
<protein>
    <submittedName>
        <fullName evidence="2">Uncharacterized protein</fullName>
    </submittedName>
</protein>
<dbReference type="Proteomes" id="UP001346869">
    <property type="component" value="Unassembled WGS sequence"/>
</dbReference>
<name>A0AAN7XVZ4_ELEMC</name>
<proteinExistence type="predicted"/>
<keyword evidence="4" id="KW-1185">Reference proteome</keyword>
<accession>A0AAN7XVZ4</accession>